<protein>
    <submittedName>
        <fullName evidence="3">Multicopper oxidase family protein</fullName>
    </submittedName>
</protein>
<dbReference type="Proteomes" id="UP001596101">
    <property type="component" value="Unassembled WGS sequence"/>
</dbReference>
<evidence type="ECO:0000313" key="4">
    <source>
        <dbReference type="Proteomes" id="UP001596101"/>
    </source>
</evidence>
<dbReference type="InterPro" id="IPR006311">
    <property type="entry name" value="TAT_signal"/>
</dbReference>
<dbReference type="PROSITE" id="PS51318">
    <property type="entry name" value="TAT"/>
    <property type="match status" value="1"/>
</dbReference>
<comment type="caution">
    <text evidence="3">The sequence shown here is derived from an EMBL/GenBank/DDBJ whole genome shotgun (WGS) entry which is preliminary data.</text>
</comment>
<evidence type="ECO:0000313" key="3">
    <source>
        <dbReference type="EMBL" id="MFC5480743.1"/>
    </source>
</evidence>
<reference evidence="4" key="1">
    <citation type="journal article" date="2019" name="Int. J. Syst. Evol. Microbiol.">
        <title>The Global Catalogue of Microorganisms (GCM) 10K type strain sequencing project: providing services to taxonomists for standard genome sequencing and annotation.</title>
        <authorList>
            <consortium name="The Broad Institute Genomics Platform"/>
            <consortium name="The Broad Institute Genome Sequencing Center for Infectious Disease"/>
            <person name="Wu L."/>
            <person name="Ma J."/>
        </authorList>
    </citation>
    <scope>NUCLEOTIDE SEQUENCE [LARGE SCALE GENOMIC DNA]</scope>
    <source>
        <strain evidence="4">CCUG 43111</strain>
    </source>
</reference>
<dbReference type="Gene3D" id="2.60.40.420">
    <property type="entry name" value="Cupredoxins - blue copper proteins"/>
    <property type="match status" value="3"/>
</dbReference>
<dbReference type="PANTHER" id="PTHR48267:SF1">
    <property type="entry name" value="BILIRUBIN OXIDASE"/>
    <property type="match status" value="1"/>
</dbReference>
<dbReference type="CDD" id="cd13889">
    <property type="entry name" value="CuRO_3_BOD"/>
    <property type="match status" value="1"/>
</dbReference>
<dbReference type="InterPro" id="IPR045087">
    <property type="entry name" value="Cu-oxidase_fam"/>
</dbReference>
<dbReference type="InterPro" id="IPR011706">
    <property type="entry name" value="Cu-oxidase_C"/>
</dbReference>
<name>A0ABW0MV78_9BURK</name>
<keyword evidence="4" id="KW-1185">Reference proteome</keyword>
<dbReference type="InterPro" id="IPR008972">
    <property type="entry name" value="Cupredoxin"/>
</dbReference>
<dbReference type="RefSeq" id="WP_379760552.1">
    <property type="nucleotide sequence ID" value="NZ_JBHSMR010000014.1"/>
</dbReference>
<evidence type="ECO:0000256" key="1">
    <source>
        <dbReference type="ARBA" id="ARBA00004418"/>
    </source>
</evidence>
<dbReference type="SUPFAM" id="SSF49503">
    <property type="entry name" value="Cupredoxins"/>
    <property type="match status" value="3"/>
</dbReference>
<dbReference type="PANTHER" id="PTHR48267">
    <property type="entry name" value="CUPREDOXIN SUPERFAMILY PROTEIN"/>
    <property type="match status" value="1"/>
</dbReference>
<comment type="subcellular location">
    <subcellularLocation>
        <location evidence="1">Periplasm</location>
    </subcellularLocation>
</comment>
<dbReference type="EMBL" id="JBHSMR010000014">
    <property type="protein sequence ID" value="MFC5480743.1"/>
    <property type="molecule type" value="Genomic_DNA"/>
</dbReference>
<gene>
    <name evidence="3" type="ORF">ACFPQ5_21275</name>
</gene>
<proteinExistence type="predicted"/>
<accession>A0ABW0MV78</accession>
<sequence>MKPDEGNENDDTRILTRRRLAGASIVAAGAAAFAAETRLGLFDAAPAAPAGPALPAAASTGAAKAAAAGAAPGSPVATAGTATGITSFKSAEVGRAPYTTPFIVPLPMPPIAEPVSSLSPEPGEYPDEKEAGRLPHQAWSRFPPQKFYYLKVEAKDHEFHPELPKQKIWGYGGVTPGPTFVVKYGEPILVRIENALPLDHVGYGTPEISTHLHNGHTPSESDGFPGDYYSERKCGSTLSRPGKFKDHHYPNVCSNFTAYPDTGGDHNLALGTLWYHDHRMEFTAPNVYRGLAGFYLIFDDLDCDDENDDHEGALRLPSGVGKYDIPLVFQDRRFDSGGYLFFDQLDPEGIVGDKFLVNGKVQPFFSVERRKYRFRMLNGSPLRFYEFYLVYQGADQSFVQIGNDGNLLPAPVTTTKLRLGVAERGDLIVDFSPYPIGSKLYIVNKLEHLDGRGPTGRILNPGTQIMRIDVDSEPASPDNSRVPAVLRPLPPIDLRKSRPERRFDFGRLNNMWTVNDKLFDETKPIVSVKRGVEEIWTLRGKGSWSHPVHIHFEEMRILSRNGRPPPAHEAGRKDVFVLSPGEEVRILVCFRDFVGKYVMHCHNTVHEDHHMMARFDVVA</sequence>
<organism evidence="3 4">
    <name type="scientific">Massilia suwonensis</name>
    <dbReference type="NCBI Taxonomy" id="648895"/>
    <lineage>
        <taxon>Bacteria</taxon>
        <taxon>Pseudomonadati</taxon>
        <taxon>Pseudomonadota</taxon>
        <taxon>Betaproteobacteria</taxon>
        <taxon>Burkholderiales</taxon>
        <taxon>Oxalobacteraceae</taxon>
        <taxon>Telluria group</taxon>
        <taxon>Massilia</taxon>
    </lineage>
</organism>
<dbReference type="Pfam" id="PF07731">
    <property type="entry name" value="Cu-oxidase_2"/>
    <property type="match status" value="1"/>
</dbReference>
<evidence type="ECO:0000259" key="2">
    <source>
        <dbReference type="Pfam" id="PF07731"/>
    </source>
</evidence>
<feature type="domain" description="Plastocyanin-like" evidence="2">
    <location>
        <begin position="506"/>
        <end position="617"/>
    </location>
</feature>